<dbReference type="EMBL" id="VSRR010007474">
    <property type="protein sequence ID" value="MPC46974.1"/>
    <property type="molecule type" value="Genomic_DNA"/>
</dbReference>
<protein>
    <submittedName>
        <fullName evidence="1">Uncharacterized protein</fullName>
    </submittedName>
</protein>
<evidence type="ECO:0000313" key="2">
    <source>
        <dbReference type="Proteomes" id="UP000324222"/>
    </source>
</evidence>
<sequence length="64" mass="7589">MPKLAKLSSSIMLYLQRTLPNTFRTSRLRFPFPSVTQRLRHFHGRIHFDIPPLTSPRFPSRLII</sequence>
<gene>
    <name evidence="1" type="ORF">E2C01_040707</name>
</gene>
<dbReference type="AlphaFoldDB" id="A0A5B7FRI1"/>
<reference evidence="1 2" key="1">
    <citation type="submission" date="2019-05" db="EMBL/GenBank/DDBJ databases">
        <title>Another draft genome of Portunus trituberculatus and its Hox gene families provides insights of decapod evolution.</title>
        <authorList>
            <person name="Jeong J.-H."/>
            <person name="Song I."/>
            <person name="Kim S."/>
            <person name="Choi T."/>
            <person name="Kim D."/>
            <person name="Ryu S."/>
            <person name="Kim W."/>
        </authorList>
    </citation>
    <scope>NUCLEOTIDE SEQUENCE [LARGE SCALE GENOMIC DNA]</scope>
    <source>
        <tissue evidence="1">Muscle</tissue>
    </source>
</reference>
<proteinExistence type="predicted"/>
<keyword evidence="2" id="KW-1185">Reference proteome</keyword>
<accession>A0A5B7FRI1</accession>
<dbReference type="Proteomes" id="UP000324222">
    <property type="component" value="Unassembled WGS sequence"/>
</dbReference>
<comment type="caution">
    <text evidence="1">The sequence shown here is derived from an EMBL/GenBank/DDBJ whole genome shotgun (WGS) entry which is preliminary data.</text>
</comment>
<evidence type="ECO:0000313" key="1">
    <source>
        <dbReference type="EMBL" id="MPC46974.1"/>
    </source>
</evidence>
<name>A0A5B7FRI1_PORTR</name>
<organism evidence="1 2">
    <name type="scientific">Portunus trituberculatus</name>
    <name type="common">Swimming crab</name>
    <name type="synonym">Neptunus trituberculatus</name>
    <dbReference type="NCBI Taxonomy" id="210409"/>
    <lineage>
        <taxon>Eukaryota</taxon>
        <taxon>Metazoa</taxon>
        <taxon>Ecdysozoa</taxon>
        <taxon>Arthropoda</taxon>
        <taxon>Crustacea</taxon>
        <taxon>Multicrustacea</taxon>
        <taxon>Malacostraca</taxon>
        <taxon>Eumalacostraca</taxon>
        <taxon>Eucarida</taxon>
        <taxon>Decapoda</taxon>
        <taxon>Pleocyemata</taxon>
        <taxon>Brachyura</taxon>
        <taxon>Eubrachyura</taxon>
        <taxon>Portunoidea</taxon>
        <taxon>Portunidae</taxon>
        <taxon>Portuninae</taxon>
        <taxon>Portunus</taxon>
    </lineage>
</organism>